<reference evidence="4" key="1">
    <citation type="journal article" date="2014" name="FEMS Microbiol. Lett.">
        <title>Draft Genomic DNA Sequence of the Facultatively Methylotrophic Bacterium Acidomonas methanolica type strain MB58.</title>
        <authorList>
            <person name="Higashiura N."/>
            <person name="Hadano H."/>
            <person name="Hirakawa H."/>
            <person name="Matsutani M."/>
            <person name="Takabe S."/>
            <person name="Matsushita K."/>
            <person name="Azuma Y."/>
        </authorList>
    </citation>
    <scope>NUCLEOTIDE SEQUENCE [LARGE SCALE GENOMIC DNA]</scope>
    <source>
        <strain evidence="4">MB58</strain>
    </source>
</reference>
<keyword evidence="4" id="KW-1185">Reference proteome</keyword>
<evidence type="ECO:0000256" key="2">
    <source>
        <dbReference type="SAM" id="SignalP"/>
    </source>
</evidence>
<keyword evidence="2" id="KW-0732">Signal</keyword>
<name>A0A023D4D8_ACIMT</name>
<dbReference type="RefSeq" id="WP_042057454.1">
    <property type="nucleotide sequence ID" value="NZ_BAND01000032.1"/>
</dbReference>
<evidence type="ECO:0000313" key="3">
    <source>
        <dbReference type="EMBL" id="GAJ28630.1"/>
    </source>
</evidence>
<dbReference type="EMBL" id="BAND01000032">
    <property type="protein sequence ID" value="GAJ28630.1"/>
    <property type="molecule type" value="Genomic_DNA"/>
</dbReference>
<feature type="compositionally biased region" description="Pro residues" evidence="1">
    <location>
        <begin position="127"/>
        <end position="140"/>
    </location>
</feature>
<feature type="region of interest" description="Disordered" evidence="1">
    <location>
        <begin position="106"/>
        <end position="140"/>
    </location>
</feature>
<evidence type="ECO:0000313" key="4">
    <source>
        <dbReference type="Proteomes" id="UP000019760"/>
    </source>
</evidence>
<proteinExistence type="predicted"/>
<accession>A0A023D4D8</accession>
<dbReference type="Proteomes" id="UP000019760">
    <property type="component" value="Unassembled WGS sequence"/>
</dbReference>
<comment type="caution">
    <text evidence="3">The sequence shown here is derived from an EMBL/GenBank/DDBJ whole genome shotgun (WGS) entry which is preliminary data.</text>
</comment>
<feature type="chain" id="PRO_5030001360" evidence="2">
    <location>
        <begin position="24"/>
        <end position="140"/>
    </location>
</feature>
<reference evidence="3 4" key="2">
    <citation type="journal article" date="2014" name="FEMS Microbiol. Lett.">
        <title>Draft genomic DNA sequence of the facultatively methylotrophic bacterium Acidomonas methanolica type strain MB58.</title>
        <authorList>
            <person name="Higashiura N."/>
            <person name="Hadano H."/>
            <person name="Hirakawa H."/>
            <person name="Matsutani M."/>
            <person name="Takabe S."/>
            <person name="Matsushita K."/>
            <person name="Azuma Y."/>
        </authorList>
    </citation>
    <scope>NUCLEOTIDE SEQUENCE [LARGE SCALE GENOMIC DNA]</scope>
    <source>
        <strain evidence="3 4">MB58</strain>
    </source>
</reference>
<evidence type="ECO:0000256" key="1">
    <source>
        <dbReference type="SAM" id="MobiDB-lite"/>
    </source>
</evidence>
<protein>
    <submittedName>
        <fullName evidence="3">Uncharacterized protein</fullName>
    </submittedName>
</protein>
<sequence length="140" mass="15163">MKSRNALMAVMMLGGSPMTTAMAAQLAETPSSRLPVTPERGGAGYHHADEQELNRRTQEVEHLKARRDSATGAERAHLDKQIAAQQSRIAELNEARQKHMDYIKGADQYRRTVAGPGRRAAGTPSLLPGPAPKGPYPAPK</sequence>
<feature type="signal peptide" evidence="2">
    <location>
        <begin position="1"/>
        <end position="23"/>
    </location>
</feature>
<gene>
    <name evidence="3" type="ORF">Amme_032_008</name>
</gene>
<dbReference type="AlphaFoldDB" id="A0A023D4D8"/>
<feature type="region of interest" description="Disordered" evidence="1">
    <location>
        <begin position="26"/>
        <end position="55"/>
    </location>
</feature>
<feature type="compositionally biased region" description="Basic and acidic residues" evidence="1">
    <location>
        <begin position="46"/>
        <end position="55"/>
    </location>
</feature>
<organism evidence="3 4">
    <name type="scientific">Acidomonas methanolica NBRC 104435</name>
    <dbReference type="NCBI Taxonomy" id="1231351"/>
    <lineage>
        <taxon>Bacteria</taxon>
        <taxon>Pseudomonadati</taxon>
        <taxon>Pseudomonadota</taxon>
        <taxon>Alphaproteobacteria</taxon>
        <taxon>Acetobacterales</taxon>
        <taxon>Acetobacteraceae</taxon>
        <taxon>Acidomonas</taxon>
    </lineage>
</organism>